<dbReference type="AlphaFoldDB" id="A0A8J9X3R7"/>
<evidence type="ECO:0000256" key="1">
    <source>
        <dbReference type="SAM" id="Phobius"/>
    </source>
</evidence>
<dbReference type="InterPro" id="IPR021067">
    <property type="entry name" value="Glycosyltransferase"/>
</dbReference>
<sequence>MGSDHVPLAKHYTLHDKDSTMTIIRRPGSGSRKRSVLCVVCTVMIVLGSLLALAWLPGQPSPPSVSSASGIEAHPELVPASSLSRNALATVVHRKRQDLANALRTLEEGNLPYRLRALRKNHQIVGERLAEVKAGTETVEEILHGHDMSHHVSEKPPMELQEVIQYLDEWIHELHQVLLSLKHATFEGVWQAYHDLAVSTLYPWDREYLQRMPPRRDDGSIFLSVATYRDENCYNTVYNAYAKAKNPDQLFIGLVQQNCHADCKSGVLANRSMVAVPPDEDCHQRFCDTELGMPICANQQVRVLNINEPESLGPYAARYFASKLWYGEQWYMQIDAHMTFATHWDQISINMLHKAPSAKPILSHYPPGHTANLDHRSNIAGARLCGPVFATSDLESQIVRLEGGRVYDQALLEYPAFAPFTAAGYFVAHSDFLRQVPFDPFLPWIFMGEEIIMSSRLWTAGYDIFSPSQSVVGHIYVRRHKPKFWESVHRLLSYGIHNPLQAMVLERIKFQLGYPEASRDMIVHKSLLTAVEQYGMGNERPLEEYLRLVGLNVTTKEVTYTGWCEEGYPPPGFERYNNLYPNGKLRQKP</sequence>
<reference evidence="2" key="1">
    <citation type="submission" date="2022-02" db="EMBL/GenBank/DDBJ databases">
        <authorList>
            <person name="Giguere J D."/>
        </authorList>
    </citation>
    <scope>NUCLEOTIDE SEQUENCE</scope>
    <source>
        <strain evidence="2">CCAP 1055/1</strain>
    </source>
</reference>
<accession>A0A8J9X3R7</accession>
<organism evidence="2">
    <name type="scientific">Phaeodactylum tricornutum</name>
    <name type="common">Diatom</name>
    <dbReference type="NCBI Taxonomy" id="2850"/>
    <lineage>
        <taxon>Eukaryota</taxon>
        <taxon>Sar</taxon>
        <taxon>Stramenopiles</taxon>
        <taxon>Ochrophyta</taxon>
        <taxon>Bacillariophyta</taxon>
        <taxon>Bacillariophyceae</taxon>
        <taxon>Bacillariophycidae</taxon>
        <taxon>Naviculales</taxon>
        <taxon>Phaeodactylaceae</taxon>
        <taxon>Phaeodactylum</taxon>
    </lineage>
</organism>
<keyword evidence="1" id="KW-0812">Transmembrane</keyword>
<proteinExistence type="predicted"/>
<dbReference type="PANTHER" id="PTHR34496">
    <property type="entry name" value="GLCNAC TRANSFERASE-RELATED"/>
    <property type="match status" value="1"/>
</dbReference>
<feature type="transmembrane region" description="Helical" evidence="1">
    <location>
        <begin position="35"/>
        <end position="56"/>
    </location>
</feature>
<dbReference type="Proteomes" id="UP000836788">
    <property type="component" value="Chromosome 2"/>
</dbReference>
<name>A0A8J9X3R7_PHATR</name>
<dbReference type="InterPro" id="IPR029044">
    <property type="entry name" value="Nucleotide-diphossugar_trans"/>
</dbReference>
<protein>
    <submittedName>
        <fullName evidence="2">Uncharacterized protein</fullName>
    </submittedName>
</protein>
<evidence type="ECO:0000313" key="2">
    <source>
        <dbReference type="EMBL" id="CAG9283889.1"/>
    </source>
</evidence>
<dbReference type="Pfam" id="PF11397">
    <property type="entry name" value="GlcNAc"/>
    <property type="match status" value="1"/>
</dbReference>
<gene>
    <name evidence="2" type="ORF">PTTT1_LOCUS24257</name>
</gene>
<dbReference type="EMBL" id="OU594943">
    <property type="protein sequence ID" value="CAG9283889.1"/>
    <property type="molecule type" value="Genomic_DNA"/>
</dbReference>
<keyword evidence="1" id="KW-1133">Transmembrane helix</keyword>
<dbReference type="PANTHER" id="PTHR34496:SF10">
    <property type="entry name" value="GLCNAC TRANSFERASE"/>
    <property type="match status" value="1"/>
</dbReference>
<keyword evidence="1" id="KW-0472">Membrane</keyword>
<dbReference type="SUPFAM" id="SSF53448">
    <property type="entry name" value="Nucleotide-diphospho-sugar transferases"/>
    <property type="match status" value="1"/>
</dbReference>